<proteinExistence type="predicted"/>
<evidence type="ECO:0000256" key="2">
    <source>
        <dbReference type="SAM" id="SignalP"/>
    </source>
</evidence>
<evidence type="ECO:0000313" key="4">
    <source>
        <dbReference type="Proteomes" id="UP000777482"/>
    </source>
</evidence>
<name>A0A9P6W4F6_RHOMI</name>
<dbReference type="AlphaFoldDB" id="A0A9P6W4F6"/>
<gene>
    <name evidence="3" type="ORF">C6P46_003758</name>
</gene>
<dbReference type="PANTHER" id="PTHR36854:SF1">
    <property type="entry name" value="TRANSMEMBRANE PROTEIN"/>
    <property type="match status" value="1"/>
</dbReference>
<keyword evidence="4" id="KW-1185">Reference proteome</keyword>
<evidence type="ECO:0000256" key="1">
    <source>
        <dbReference type="SAM" id="Phobius"/>
    </source>
</evidence>
<feature type="chain" id="PRO_5040260273" evidence="2">
    <location>
        <begin position="30"/>
        <end position="153"/>
    </location>
</feature>
<keyword evidence="1" id="KW-0472">Membrane</keyword>
<keyword evidence="1" id="KW-1133">Transmembrane helix</keyword>
<feature type="transmembrane region" description="Helical" evidence="1">
    <location>
        <begin position="112"/>
        <end position="131"/>
    </location>
</feature>
<protein>
    <submittedName>
        <fullName evidence="3">Uncharacterized protein</fullName>
    </submittedName>
</protein>
<keyword evidence="1" id="KW-0812">Transmembrane</keyword>
<dbReference type="EMBL" id="PUHQ01000031">
    <property type="protein sequence ID" value="KAG0661867.1"/>
    <property type="molecule type" value="Genomic_DNA"/>
</dbReference>
<sequence length="153" mass="16560">MARRPLLASAAMLCLVLVLLVSPTRTVAASSSYTAMSYCRCTCFNKNSTIIPLYRPANPANPCLTCTRQFCLDQKLPACVGAQNPEEDPDTATGIGSDVEARCFQRDSPKSHFIVISFLVITSILLAIAGLKHYGIDLQAMSSRMGLRGMLTL</sequence>
<reference evidence="3 4" key="1">
    <citation type="submission" date="2020-11" db="EMBL/GenBank/DDBJ databases">
        <title>Kefir isolates.</title>
        <authorList>
            <person name="Marcisauskas S."/>
            <person name="Kim Y."/>
            <person name="Blasche S."/>
        </authorList>
    </citation>
    <scope>NUCLEOTIDE SEQUENCE [LARGE SCALE GENOMIC DNA]</scope>
    <source>
        <strain evidence="3 4">KR</strain>
    </source>
</reference>
<dbReference type="Proteomes" id="UP000777482">
    <property type="component" value="Unassembled WGS sequence"/>
</dbReference>
<comment type="caution">
    <text evidence="3">The sequence shown here is derived from an EMBL/GenBank/DDBJ whole genome shotgun (WGS) entry which is preliminary data.</text>
</comment>
<keyword evidence="2" id="KW-0732">Signal</keyword>
<dbReference type="OrthoDB" id="2142503at2759"/>
<feature type="signal peptide" evidence="2">
    <location>
        <begin position="1"/>
        <end position="29"/>
    </location>
</feature>
<organism evidence="3 4">
    <name type="scientific">Rhodotorula mucilaginosa</name>
    <name type="common">Yeast</name>
    <name type="synonym">Rhodotorula rubra</name>
    <dbReference type="NCBI Taxonomy" id="5537"/>
    <lineage>
        <taxon>Eukaryota</taxon>
        <taxon>Fungi</taxon>
        <taxon>Dikarya</taxon>
        <taxon>Basidiomycota</taxon>
        <taxon>Pucciniomycotina</taxon>
        <taxon>Microbotryomycetes</taxon>
        <taxon>Sporidiobolales</taxon>
        <taxon>Sporidiobolaceae</taxon>
        <taxon>Rhodotorula</taxon>
    </lineage>
</organism>
<accession>A0A9P6W4F6</accession>
<evidence type="ECO:0000313" key="3">
    <source>
        <dbReference type="EMBL" id="KAG0661867.1"/>
    </source>
</evidence>
<dbReference type="PANTHER" id="PTHR36854">
    <property type="entry name" value="CHROMOSOME 9, WHOLE GENOME SHOTGUN SEQUENCE"/>
    <property type="match status" value="1"/>
</dbReference>